<dbReference type="InterPro" id="IPR050109">
    <property type="entry name" value="HTH-type_TetR-like_transc_reg"/>
</dbReference>
<dbReference type="Pfam" id="PF02909">
    <property type="entry name" value="TetR_C_1"/>
    <property type="match status" value="1"/>
</dbReference>
<organism evidence="6 7">
    <name type="scientific">Streptomyces marokkonensis</name>
    <dbReference type="NCBI Taxonomy" id="324855"/>
    <lineage>
        <taxon>Bacteria</taxon>
        <taxon>Bacillati</taxon>
        <taxon>Actinomycetota</taxon>
        <taxon>Actinomycetes</taxon>
        <taxon>Kitasatosporales</taxon>
        <taxon>Streptomycetaceae</taxon>
        <taxon>Streptomyces</taxon>
    </lineage>
</organism>
<dbReference type="Proteomes" id="UP001500034">
    <property type="component" value="Unassembled WGS sequence"/>
</dbReference>
<dbReference type="PANTHER" id="PTHR30055">
    <property type="entry name" value="HTH-TYPE TRANSCRIPTIONAL REGULATOR RUTR"/>
    <property type="match status" value="1"/>
</dbReference>
<dbReference type="InterPro" id="IPR009057">
    <property type="entry name" value="Homeodomain-like_sf"/>
</dbReference>
<dbReference type="Pfam" id="PF00440">
    <property type="entry name" value="TetR_N"/>
    <property type="match status" value="1"/>
</dbReference>
<dbReference type="RefSeq" id="WP_345587962.1">
    <property type="nucleotide sequence ID" value="NZ_BAABCQ010000001.1"/>
</dbReference>
<keyword evidence="1" id="KW-0805">Transcription regulation</keyword>
<dbReference type="SUPFAM" id="SSF46689">
    <property type="entry name" value="Homeodomain-like"/>
    <property type="match status" value="1"/>
</dbReference>
<dbReference type="InterPro" id="IPR036271">
    <property type="entry name" value="Tet_transcr_reg_TetR-rel_C_sf"/>
</dbReference>
<evidence type="ECO:0000256" key="4">
    <source>
        <dbReference type="PROSITE-ProRule" id="PRU00335"/>
    </source>
</evidence>
<evidence type="ECO:0000256" key="1">
    <source>
        <dbReference type="ARBA" id="ARBA00023015"/>
    </source>
</evidence>
<feature type="DNA-binding region" description="H-T-H motif" evidence="4">
    <location>
        <begin position="50"/>
        <end position="69"/>
    </location>
</feature>
<accession>A0ABP7NMC2</accession>
<gene>
    <name evidence="6" type="ORF">GCM10022384_00200</name>
</gene>
<dbReference type="PANTHER" id="PTHR30055:SF151">
    <property type="entry name" value="TRANSCRIPTIONAL REGULATORY PROTEIN"/>
    <property type="match status" value="1"/>
</dbReference>
<evidence type="ECO:0000259" key="5">
    <source>
        <dbReference type="PROSITE" id="PS50977"/>
    </source>
</evidence>
<dbReference type="PROSITE" id="PS50977">
    <property type="entry name" value="HTH_TETR_2"/>
    <property type="match status" value="1"/>
</dbReference>
<dbReference type="InterPro" id="IPR001647">
    <property type="entry name" value="HTH_TetR"/>
</dbReference>
<dbReference type="EMBL" id="BAABCQ010000001">
    <property type="protein sequence ID" value="GAA3950266.1"/>
    <property type="molecule type" value="Genomic_DNA"/>
</dbReference>
<comment type="caution">
    <text evidence="6">The sequence shown here is derived from an EMBL/GenBank/DDBJ whole genome shotgun (WGS) entry which is preliminary data.</text>
</comment>
<evidence type="ECO:0000256" key="2">
    <source>
        <dbReference type="ARBA" id="ARBA00023125"/>
    </source>
</evidence>
<keyword evidence="7" id="KW-1185">Reference proteome</keyword>
<keyword evidence="2 4" id="KW-0238">DNA-binding</keyword>
<reference evidence="7" key="1">
    <citation type="journal article" date="2019" name="Int. J. Syst. Evol. Microbiol.">
        <title>The Global Catalogue of Microorganisms (GCM) 10K type strain sequencing project: providing services to taxonomists for standard genome sequencing and annotation.</title>
        <authorList>
            <consortium name="The Broad Institute Genomics Platform"/>
            <consortium name="The Broad Institute Genome Sequencing Center for Infectious Disease"/>
            <person name="Wu L."/>
            <person name="Ma J."/>
        </authorList>
    </citation>
    <scope>NUCLEOTIDE SEQUENCE [LARGE SCALE GENOMIC DNA]</scope>
    <source>
        <strain evidence="7">JCM 17027</strain>
    </source>
</reference>
<name>A0ABP7NMC2_9ACTN</name>
<protein>
    <submittedName>
        <fullName evidence="6">TetR/AcrR family transcriptional regulator</fullName>
    </submittedName>
</protein>
<evidence type="ECO:0000313" key="6">
    <source>
        <dbReference type="EMBL" id="GAA3950266.1"/>
    </source>
</evidence>
<dbReference type="SUPFAM" id="SSF48498">
    <property type="entry name" value="Tetracyclin repressor-like, C-terminal domain"/>
    <property type="match status" value="1"/>
</dbReference>
<sequence>MENDAFPAGVEAAWGLRDRPVKGPKRGLTLDGIITAAVAIADGEGAEAVSMSRVAKELGSSTMALYRYVATKDELVTLMVDSAVGAPAPLPDDVTGWRAGLEYWCVSMREALLRHPWAIGLVAASGGPPITPNQLAWLDQSLRILSGTRLGHGEKIAITLLVSGQVRSEASITAILLQDPEGTKRRLAGYKDFLRRVTENGRLPALREAVEDGAFDNLDADAAAESDEFDDFDFGLQRALDGVAAYLAATDDIPVPHSSQSDPTEATAE</sequence>
<feature type="domain" description="HTH tetR-type" evidence="5">
    <location>
        <begin position="27"/>
        <end position="87"/>
    </location>
</feature>
<evidence type="ECO:0000256" key="3">
    <source>
        <dbReference type="ARBA" id="ARBA00023163"/>
    </source>
</evidence>
<proteinExistence type="predicted"/>
<dbReference type="Gene3D" id="1.10.357.10">
    <property type="entry name" value="Tetracycline Repressor, domain 2"/>
    <property type="match status" value="1"/>
</dbReference>
<keyword evidence="3" id="KW-0804">Transcription</keyword>
<dbReference type="Gene3D" id="1.10.10.60">
    <property type="entry name" value="Homeodomain-like"/>
    <property type="match status" value="1"/>
</dbReference>
<evidence type="ECO:0000313" key="7">
    <source>
        <dbReference type="Proteomes" id="UP001500034"/>
    </source>
</evidence>
<dbReference type="InterPro" id="IPR004111">
    <property type="entry name" value="Repressor_TetR_C"/>
</dbReference>